<evidence type="ECO:0000313" key="7">
    <source>
        <dbReference type="EMBL" id="TCS76668.1"/>
    </source>
</evidence>
<dbReference type="PROSITE" id="PS01231">
    <property type="entry name" value="TRMA_2"/>
    <property type="match status" value="1"/>
</dbReference>
<dbReference type="Gene3D" id="2.40.50.140">
    <property type="entry name" value="Nucleic acid-binding proteins"/>
    <property type="match status" value="1"/>
</dbReference>
<evidence type="ECO:0000256" key="4">
    <source>
        <dbReference type="PROSITE-ProRule" id="PRU01024"/>
    </source>
</evidence>
<gene>
    <name evidence="7" type="ORF">EDC37_1213</name>
</gene>
<dbReference type="RefSeq" id="WP_132551273.1">
    <property type="nucleotide sequence ID" value="NZ_SMAA01000021.1"/>
</dbReference>
<organism evidence="7 8">
    <name type="scientific">Pectinatus cerevisiiphilus</name>
    <dbReference type="NCBI Taxonomy" id="86956"/>
    <lineage>
        <taxon>Bacteria</taxon>
        <taxon>Bacillati</taxon>
        <taxon>Bacillota</taxon>
        <taxon>Negativicutes</taxon>
        <taxon>Selenomonadales</taxon>
        <taxon>Selenomonadaceae</taxon>
        <taxon>Pectinatus</taxon>
    </lineage>
</organism>
<evidence type="ECO:0000256" key="5">
    <source>
        <dbReference type="PROSITE-ProRule" id="PRU10015"/>
    </source>
</evidence>
<proteinExistence type="inferred from homology"/>
<evidence type="ECO:0000259" key="6">
    <source>
        <dbReference type="PROSITE" id="PS50926"/>
    </source>
</evidence>
<dbReference type="FunFam" id="3.40.50.150:FF:000009">
    <property type="entry name" value="23S rRNA (Uracil(1939)-C(5))-methyltransferase RlmD"/>
    <property type="match status" value="1"/>
</dbReference>
<name>A0A4R3K2M3_9FIRM</name>
<dbReference type="Gene3D" id="2.40.50.1070">
    <property type="match status" value="1"/>
</dbReference>
<sequence>MKSVPIKKDSNYTITITGLGSNGEGVGRVDGFTVFVPYALPAEQAEILVHTIKKNYAIGKIVRIIKASPQRITPRCGLYYECGGCQLQHLSYEAQLDRKRQQVIDALERIGGQKNLPVHATLGAQNPWNYRNKMQFPVGRDKKKILIGCFAQGSHQIIDTRNCYIQKELNNDIVNTVRDIVQKLGISIYDEDRHLGTLRHIVGRVGKAGECMLIFVTATKELRRSKEIVSLLRKKLPKLVSVQQNVQTYRNNVIMGRETNLLWGRPAIKDTLGTLTFHISPRSFFQVNTAQAEVLYKKALEYAQLTGRETVIDAYCGTGTITLFLAQKARKVYGIEIVKPAIIDAQKNARDNRIKNAEFIVGDATTVMPQLYKKGIRADVIVVDPPRAGCTPTVLKTFASMRPKRIVYVSCNPASLARDIAILNDVGYKAEQVQPVDMFPMTSHVETVCLMTAKSSGKKQ</sequence>
<dbReference type="FunFam" id="2.40.50.140:FF:000097">
    <property type="entry name" value="23S rRNA (uracil(1939)-C(5))-methyltransferase RlmD"/>
    <property type="match status" value="1"/>
</dbReference>
<feature type="domain" description="TRAM" evidence="6">
    <location>
        <begin position="5"/>
        <end position="63"/>
    </location>
</feature>
<dbReference type="EMBL" id="SMAA01000021">
    <property type="protein sequence ID" value="TCS76668.1"/>
    <property type="molecule type" value="Genomic_DNA"/>
</dbReference>
<feature type="binding site" evidence="4">
    <location>
        <position position="384"/>
    </location>
    <ligand>
        <name>S-adenosyl-L-methionine</name>
        <dbReference type="ChEBI" id="CHEBI:59789"/>
    </ligand>
</feature>
<feature type="binding site" evidence="4">
    <location>
        <position position="286"/>
    </location>
    <ligand>
        <name>S-adenosyl-L-methionine</name>
        <dbReference type="ChEBI" id="CHEBI:59789"/>
    </ligand>
</feature>
<comment type="caution">
    <text evidence="7">The sequence shown here is derived from an EMBL/GenBank/DDBJ whole genome shotgun (WGS) entry which is preliminary data.</text>
</comment>
<dbReference type="InterPro" id="IPR012340">
    <property type="entry name" value="NA-bd_OB-fold"/>
</dbReference>
<dbReference type="Proteomes" id="UP000295188">
    <property type="component" value="Unassembled WGS sequence"/>
</dbReference>
<protein>
    <submittedName>
        <fullName evidence="7">23S rRNA (Uracil1939-C5)-methyltransferase</fullName>
    </submittedName>
</protein>
<evidence type="ECO:0000256" key="2">
    <source>
        <dbReference type="ARBA" id="ARBA00022679"/>
    </source>
</evidence>
<dbReference type="AlphaFoldDB" id="A0A4R3K2M3"/>
<dbReference type="OrthoDB" id="9804590at2"/>
<feature type="binding site" evidence="4">
    <location>
        <position position="336"/>
    </location>
    <ligand>
        <name>S-adenosyl-L-methionine</name>
        <dbReference type="ChEBI" id="CHEBI:59789"/>
    </ligand>
</feature>
<dbReference type="PANTHER" id="PTHR11061">
    <property type="entry name" value="RNA M5U METHYLTRANSFERASE"/>
    <property type="match status" value="1"/>
</dbReference>
<dbReference type="GO" id="GO:0070475">
    <property type="term" value="P:rRNA base methylation"/>
    <property type="evidence" value="ECO:0007669"/>
    <property type="project" value="TreeGrafter"/>
</dbReference>
<keyword evidence="2 4" id="KW-0808">Transferase</keyword>
<dbReference type="CDD" id="cd02440">
    <property type="entry name" value="AdoMet_MTases"/>
    <property type="match status" value="1"/>
</dbReference>
<dbReference type="FunFam" id="2.40.50.1070:FF:000003">
    <property type="entry name" value="23S rRNA (Uracil-5-)-methyltransferase RumA"/>
    <property type="match status" value="1"/>
</dbReference>
<dbReference type="SUPFAM" id="SSF53335">
    <property type="entry name" value="S-adenosyl-L-methionine-dependent methyltransferases"/>
    <property type="match status" value="1"/>
</dbReference>
<reference evidence="7 8" key="1">
    <citation type="submission" date="2019-03" db="EMBL/GenBank/DDBJ databases">
        <title>Genomic Encyclopedia of Type Strains, Phase IV (KMG-IV): sequencing the most valuable type-strain genomes for metagenomic binning, comparative biology and taxonomic classification.</title>
        <authorList>
            <person name="Goeker M."/>
        </authorList>
    </citation>
    <scope>NUCLEOTIDE SEQUENCE [LARGE SCALE GENOMIC DNA]</scope>
    <source>
        <strain evidence="7 8">DSM 20467</strain>
    </source>
</reference>
<dbReference type="PROSITE" id="PS51687">
    <property type="entry name" value="SAM_MT_RNA_M5U"/>
    <property type="match status" value="1"/>
</dbReference>
<evidence type="ECO:0000256" key="3">
    <source>
        <dbReference type="ARBA" id="ARBA00022691"/>
    </source>
</evidence>
<evidence type="ECO:0000313" key="8">
    <source>
        <dbReference type="Proteomes" id="UP000295188"/>
    </source>
</evidence>
<dbReference type="Pfam" id="PF01938">
    <property type="entry name" value="TRAM"/>
    <property type="match status" value="1"/>
</dbReference>
<dbReference type="PANTHER" id="PTHR11061:SF30">
    <property type="entry name" value="TRNA (URACIL(54)-C(5))-METHYLTRANSFERASE"/>
    <property type="match status" value="1"/>
</dbReference>
<dbReference type="InterPro" id="IPR029063">
    <property type="entry name" value="SAM-dependent_MTases_sf"/>
</dbReference>
<dbReference type="InterPro" id="IPR030391">
    <property type="entry name" value="MeTrfase_TrmA_CS"/>
</dbReference>
<dbReference type="Gene3D" id="3.40.50.150">
    <property type="entry name" value="Vaccinia Virus protein VP39"/>
    <property type="match status" value="1"/>
</dbReference>
<feature type="active site" evidence="5">
    <location>
        <position position="411"/>
    </location>
</feature>
<dbReference type="NCBIfam" id="TIGR00479">
    <property type="entry name" value="rumA"/>
    <property type="match status" value="1"/>
</dbReference>
<feature type="binding site" evidence="4">
    <location>
        <position position="315"/>
    </location>
    <ligand>
        <name>S-adenosyl-L-methionine</name>
        <dbReference type="ChEBI" id="CHEBI:59789"/>
    </ligand>
</feature>
<dbReference type="SUPFAM" id="SSF50249">
    <property type="entry name" value="Nucleic acid-binding proteins"/>
    <property type="match status" value="1"/>
</dbReference>
<dbReference type="InterPro" id="IPR002792">
    <property type="entry name" value="TRAM_dom"/>
</dbReference>
<dbReference type="Pfam" id="PF05958">
    <property type="entry name" value="tRNA_U5-meth_tr"/>
    <property type="match status" value="1"/>
</dbReference>
<keyword evidence="3 4" id="KW-0949">S-adenosyl-L-methionine</keyword>
<dbReference type="InterPro" id="IPR030390">
    <property type="entry name" value="MeTrfase_TrmA_AS"/>
</dbReference>
<evidence type="ECO:0000256" key="1">
    <source>
        <dbReference type="ARBA" id="ARBA00022603"/>
    </source>
</evidence>
<keyword evidence="1 4" id="KW-0489">Methyltransferase</keyword>
<dbReference type="GO" id="GO:0070041">
    <property type="term" value="F:rRNA (uridine-C5-)-methyltransferase activity"/>
    <property type="evidence" value="ECO:0007669"/>
    <property type="project" value="TreeGrafter"/>
</dbReference>
<dbReference type="InterPro" id="IPR010280">
    <property type="entry name" value="U5_MeTrfase_fam"/>
</dbReference>
<comment type="similarity">
    <text evidence="4">Belongs to the class I-like SAM-binding methyltransferase superfamily. RNA M5U methyltransferase family.</text>
</comment>
<dbReference type="PROSITE" id="PS50926">
    <property type="entry name" value="TRAM"/>
    <property type="match status" value="1"/>
</dbReference>
<accession>A0A4R3K2M3</accession>
<dbReference type="PROSITE" id="PS01230">
    <property type="entry name" value="TRMA_1"/>
    <property type="match status" value="1"/>
</dbReference>
<feature type="active site" description="Nucleophile" evidence="4">
    <location>
        <position position="411"/>
    </location>
</feature>
<keyword evidence="8" id="KW-1185">Reference proteome</keyword>